<evidence type="ECO:0000313" key="6">
    <source>
        <dbReference type="EMBL" id="CRZ11382.1"/>
    </source>
</evidence>
<feature type="domain" description="EGF-like" evidence="5">
    <location>
        <begin position="125"/>
        <end position="159"/>
    </location>
</feature>
<sequence length="664" mass="74154">MRRCFRSAQLGVNRPQYSLIVIITGMPIHSIASIRSSIALVFVFLHPLHAWVELESRARCLFPNSTTNCSSVLSPRALHTTASNGSHILLFGGRKNVLFNTSVRTNIGDVAPVMNYSISLTVNPGSNLCSHLSNCWMRGLCASNRTCVCSDGFFGNDCSFEEDVIILDDFWIYDIKAQFWSEIPKPNGSIWPGARVRPAMSIYGQRLIMFGGYSQLCADYCNDVWEFRMTAGFSPDGNGGLVFRPQGWTQLVDGPGKRWRTTAKQYNNLMIIYGGHRIHESLSEVWEFNFDDYTWHERRTSAADNATGVPLPRLGHSASIYSNFLYIYGGVYANINQTSQEPSLSDFWKLDLRNNRWTQIHGPRAPYSPHSRTGIQSAVIGKHLYLFGGFYDEFFFQDTWQFDLVASKWALLETPGRSKIPQQRMSYSLTAVPGSNTLVLVGGIGRDSSIQNALGAELVFNDVWAIELDNCGGSKYSGLPECSGNGVCLFGTCRCQENWFDDDCSMKICTGDVCHFENRLPVCKHCNDRGACVAGKCQCFDGYRGIKCDSPFCINNNCSNSARGICFDNFPEAPTCTCTTEFYGDGCEFVSCPGKCSGHGLCEPLGTCICDPKVYSGFKYIGHDCSNFAFFKDDSISYAVQQNSQVSWAVYILLVYCLVQYRFF</sequence>
<organism evidence="6">
    <name type="scientific">Spongospora subterranea</name>
    <dbReference type="NCBI Taxonomy" id="70186"/>
    <lineage>
        <taxon>Eukaryota</taxon>
        <taxon>Sar</taxon>
        <taxon>Rhizaria</taxon>
        <taxon>Endomyxa</taxon>
        <taxon>Phytomyxea</taxon>
        <taxon>Plasmodiophorida</taxon>
        <taxon>Plasmodiophoridae</taxon>
        <taxon>Spongospora</taxon>
    </lineage>
</organism>
<dbReference type="EMBL" id="HACM01010940">
    <property type="protein sequence ID" value="CRZ11382.1"/>
    <property type="molecule type" value="Transcribed_RNA"/>
</dbReference>
<accession>A0A0H5RCR1</accession>
<comment type="caution">
    <text evidence="3">Lacks conserved residue(s) required for the propagation of feature annotation.</text>
</comment>
<evidence type="ECO:0000259" key="5">
    <source>
        <dbReference type="PROSITE" id="PS50026"/>
    </source>
</evidence>
<dbReference type="SUPFAM" id="SSF117281">
    <property type="entry name" value="Kelch motif"/>
    <property type="match status" value="2"/>
</dbReference>
<name>A0A0H5RCR1_9EUKA</name>
<keyword evidence="3" id="KW-1015">Disulfide bond</keyword>
<reference evidence="6" key="1">
    <citation type="submission" date="2015-04" db="EMBL/GenBank/DDBJ databases">
        <title>The genome sequence of the plant pathogenic Rhizarian Plasmodiophora brassicae reveals insights in its biotrophic life cycle and the origin of chitin synthesis.</title>
        <authorList>
            <person name="Schwelm A."/>
            <person name="Fogelqvist J."/>
            <person name="Knaust A."/>
            <person name="Julke S."/>
            <person name="Lilja T."/>
            <person name="Dhandapani V."/>
            <person name="Bonilla-Rosso G."/>
            <person name="Karlsson M."/>
            <person name="Shevchenko A."/>
            <person name="Choi S.R."/>
            <person name="Kim H.G."/>
            <person name="Park J.Y."/>
            <person name="Lim Y.P."/>
            <person name="Ludwig-Muller J."/>
            <person name="Dixelius C."/>
        </authorList>
    </citation>
    <scope>NUCLEOTIDE SEQUENCE</scope>
    <source>
        <tissue evidence="6">Potato root galls</tissue>
    </source>
</reference>
<evidence type="ECO:0000256" key="2">
    <source>
        <dbReference type="ARBA" id="ARBA00022737"/>
    </source>
</evidence>
<keyword evidence="4" id="KW-1133">Transmembrane helix</keyword>
<dbReference type="Pfam" id="PF23106">
    <property type="entry name" value="EGF_Teneurin"/>
    <property type="match status" value="1"/>
</dbReference>
<dbReference type="SMART" id="SM00181">
    <property type="entry name" value="EGF"/>
    <property type="match status" value="5"/>
</dbReference>
<feature type="transmembrane region" description="Helical" evidence="4">
    <location>
        <begin position="20"/>
        <end position="45"/>
    </location>
</feature>
<keyword evidence="4" id="KW-0812">Transmembrane</keyword>
<dbReference type="Gene3D" id="2.10.25.10">
    <property type="entry name" value="Laminin"/>
    <property type="match status" value="1"/>
</dbReference>
<proteinExistence type="predicted"/>
<evidence type="ECO:0000256" key="1">
    <source>
        <dbReference type="ARBA" id="ARBA00022441"/>
    </source>
</evidence>
<dbReference type="PROSITE" id="PS00022">
    <property type="entry name" value="EGF_1"/>
    <property type="match status" value="2"/>
</dbReference>
<keyword evidence="4" id="KW-0472">Membrane</keyword>
<feature type="disulfide bond" evidence="3">
    <location>
        <begin position="578"/>
        <end position="587"/>
    </location>
</feature>
<feature type="disulfide bond" evidence="3">
    <location>
        <begin position="149"/>
        <end position="158"/>
    </location>
</feature>
<dbReference type="PANTHER" id="PTHR46093:SF18">
    <property type="entry name" value="FIBRONECTIN TYPE-III DOMAIN-CONTAINING PROTEIN"/>
    <property type="match status" value="1"/>
</dbReference>
<dbReference type="PANTHER" id="PTHR46093">
    <property type="entry name" value="ACYL-COA-BINDING DOMAIN-CONTAINING PROTEIN 5"/>
    <property type="match status" value="1"/>
</dbReference>
<feature type="domain" description="EGF-like" evidence="5">
    <location>
        <begin position="549"/>
        <end position="588"/>
    </location>
</feature>
<dbReference type="Gene3D" id="2.120.10.80">
    <property type="entry name" value="Kelch-type beta propeller"/>
    <property type="match status" value="2"/>
</dbReference>
<evidence type="ECO:0000256" key="3">
    <source>
        <dbReference type="PROSITE-ProRule" id="PRU00076"/>
    </source>
</evidence>
<dbReference type="PROSITE" id="PS01186">
    <property type="entry name" value="EGF_2"/>
    <property type="match status" value="1"/>
</dbReference>
<keyword evidence="2" id="KW-0677">Repeat</keyword>
<keyword evidence="1" id="KW-0880">Kelch repeat</keyword>
<dbReference type="InterPro" id="IPR015915">
    <property type="entry name" value="Kelch-typ_b-propeller"/>
</dbReference>
<evidence type="ECO:0000256" key="4">
    <source>
        <dbReference type="SAM" id="Phobius"/>
    </source>
</evidence>
<dbReference type="Pfam" id="PF24681">
    <property type="entry name" value="Kelch_KLHDC2_KLHL20_DRC7"/>
    <property type="match status" value="2"/>
</dbReference>
<keyword evidence="3" id="KW-0245">EGF-like domain</keyword>
<dbReference type="PROSITE" id="PS50026">
    <property type="entry name" value="EGF_3"/>
    <property type="match status" value="2"/>
</dbReference>
<dbReference type="AlphaFoldDB" id="A0A0H5RCR1"/>
<protein>
    <recommendedName>
        <fullName evidence="5">EGF-like domain-containing protein</fullName>
    </recommendedName>
</protein>
<dbReference type="InterPro" id="IPR000742">
    <property type="entry name" value="EGF"/>
</dbReference>